<dbReference type="Gene3D" id="3.40.1280.10">
    <property type="match status" value="1"/>
</dbReference>
<keyword evidence="1 4" id="KW-0489">Methyltransferase</keyword>
<dbReference type="InterPro" id="IPR029026">
    <property type="entry name" value="tRNA_m1G_MTases_N"/>
</dbReference>
<name>E0XP97_9BACT</name>
<dbReference type="PANTHER" id="PTHR46429:SF2">
    <property type="entry name" value="TRNA_RRNA METHYLTRANSFERASE"/>
    <property type="match status" value="1"/>
</dbReference>
<dbReference type="InterPro" id="IPR029028">
    <property type="entry name" value="Alpha/beta_knot_MTases"/>
</dbReference>
<keyword evidence="2" id="KW-0808">Transferase</keyword>
<evidence type="ECO:0000256" key="2">
    <source>
        <dbReference type="ARBA" id="ARBA00022679"/>
    </source>
</evidence>
<dbReference type="Pfam" id="PF00588">
    <property type="entry name" value="SpoU_methylase"/>
    <property type="match status" value="1"/>
</dbReference>
<evidence type="ECO:0000259" key="3">
    <source>
        <dbReference type="Pfam" id="PF00588"/>
    </source>
</evidence>
<evidence type="ECO:0000313" key="4">
    <source>
        <dbReference type="EMBL" id="ADI16238.1"/>
    </source>
</evidence>
<proteinExistence type="predicted"/>
<accession>E0XP97</accession>
<reference evidence="4" key="1">
    <citation type="journal article" date="2011" name="Environ. Microbiol.">
        <title>Time-series analyses of Monterey Bay coastal microbial picoplankton using a 'genome proxy' microarray.</title>
        <authorList>
            <person name="Rich V.I."/>
            <person name="Pham V.D."/>
            <person name="Eppley J."/>
            <person name="Shi Y."/>
            <person name="DeLong E.F."/>
        </authorList>
    </citation>
    <scope>NUCLEOTIDE SEQUENCE</scope>
</reference>
<dbReference type="GO" id="GO:0003723">
    <property type="term" value="F:RNA binding"/>
    <property type="evidence" value="ECO:0007669"/>
    <property type="project" value="InterPro"/>
</dbReference>
<dbReference type="NCBIfam" id="TIGR00186">
    <property type="entry name" value="rRNA_methyl_3"/>
    <property type="match status" value="1"/>
</dbReference>
<feature type="domain" description="tRNA/rRNA methyltransferase SpoU type" evidence="3">
    <location>
        <begin position="92"/>
        <end position="231"/>
    </location>
</feature>
<dbReference type="InterPro" id="IPR004441">
    <property type="entry name" value="rRNA_MeTrfase_TrmH"/>
</dbReference>
<dbReference type="InterPro" id="IPR001537">
    <property type="entry name" value="SpoU_MeTrfase"/>
</dbReference>
<dbReference type="GO" id="GO:0005829">
    <property type="term" value="C:cytosol"/>
    <property type="evidence" value="ECO:0007669"/>
    <property type="project" value="TreeGrafter"/>
</dbReference>
<evidence type="ECO:0000256" key="1">
    <source>
        <dbReference type="ARBA" id="ARBA00022603"/>
    </source>
</evidence>
<dbReference type="CDD" id="cd18103">
    <property type="entry name" value="SpoU-like_RlmB"/>
    <property type="match status" value="1"/>
</dbReference>
<sequence length="241" mass="27093">MTKKENDLRIGFHSIKSIVEHNPHKIKKISLPANRNDLRINQLITVLDQNSINYEFSNKVKQEPEAIVSNDPELNFKDLKKYLNSNLVIQPLILILDNVIDPRNLGACIRCAAVAGVDAMIINKHQCAPLNAVAHKVSVGGAEVIKLFHVTNLINCLKFLNEKNINIYGLSEHADESYHECNFKFATALIMGAEESGIREKTLERCDHKINLSGNKLFKSFNVSVATGIILSEANRQRQNR</sequence>
<dbReference type="EMBL" id="GU474833">
    <property type="protein sequence ID" value="ADI16238.1"/>
    <property type="molecule type" value="Genomic_DNA"/>
</dbReference>
<dbReference type="GO" id="GO:0032259">
    <property type="term" value="P:methylation"/>
    <property type="evidence" value="ECO:0007669"/>
    <property type="project" value="UniProtKB-KW"/>
</dbReference>
<dbReference type="PANTHER" id="PTHR46429">
    <property type="entry name" value="23S RRNA (GUANOSINE-2'-O-)-METHYLTRANSFERASE RLMB"/>
    <property type="match status" value="1"/>
</dbReference>
<dbReference type="GO" id="GO:0006396">
    <property type="term" value="P:RNA processing"/>
    <property type="evidence" value="ECO:0007669"/>
    <property type="project" value="InterPro"/>
</dbReference>
<dbReference type="AlphaFoldDB" id="E0XP97"/>
<dbReference type="GO" id="GO:0008173">
    <property type="term" value="F:RNA methyltransferase activity"/>
    <property type="evidence" value="ECO:0007669"/>
    <property type="project" value="InterPro"/>
</dbReference>
<organism evidence="4">
    <name type="scientific">uncultured bacterium HF0010_16H03</name>
    <dbReference type="NCBI Taxonomy" id="710811"/>
    <lineage>
        <taxon>Bacteria</taxon>
        <taxon>environmental samples</taxon>
    </lineage>
</organism>
<dbReference type="SUPFAM" id="SSF75217">
    <property type="entry name" value="alpha/beta knot"/>
    <property type="match status" value="1"/>
</dbReference>
<protein>
    <submittedName>
        <fullName evidence="4">rRNA methylases</fullName>
    </submittedName>
</protein>